<evidence type="ECO:0000313" key="5">
    <source>
        <dbReference type="EMBL" id="KKM81952.1"/>
    </source>
</evidence>
<dbReference type="EMBL" id="LAZR01007936">
    <property type="protein sequence ID" value="KKM81952.1"/>
    <property type="molecule type" value="Genomic_DNA"/>
</dbReference>
<keyword evidence="2" id="KW-0808">Transferase</keyword>
<dbReference type="InterPro" id="IPR029063">
    <property type="entry name" value="SAM-dependent_MTases_sf"/>
</dbReference>
<name>A0A0F9NKX2_9ZZZZ</name>
<keyword evidence="3" id="KW-0949">S-adenosyl-L-methionine</keyword>
<dbReference type="Gene3D" id="3.40.50.150">
    <property type="entry name" value="Vaccinia Virus protein VP39"/>
    <property type="match status" value="1"/>
</dbReference>
<feature type="domain" description="Methyltransferase" evidence="4">
    <location>
        <begin position="53"/>
        <end position="148"/>
    </location>
</feature>
<reference evidence="5" key="1">
    <citation type="journal article" date="2015" name="Nature">
        <title>Complex archaea that bridge the gap between prokaryotes and eukaryotes.</title>
        <authorList>
            <person name="Spang A."/>
            <person name="Saw J.H."/>
            <person name="Jorgensen S.L."/>
            <person name="Zaremba-Niedzwiedzka K."/>
            <person name="Martijn J."/>
            <person name="Lind A.E."/>
            <person name="van Eijk R."/>
            <person name="Schleper C."/>
            <person name="Guy L."/>
            <person name="Ettema T.J."/>
        </authorList>
    </citation>
    <scope>NUCLEOTIDE SEQUENCE</scope>
</reference>
<dbReference type="Gene3D" id="2.20.25.110">
    <property type="entry name" value="S-adenosyl-L-methionine-dependent methyltransferases"/>
    <property type="match status" value="1"/>
</dbReference>
<organism evidence="5">
    <name type="scientific">marine sediment metagenome</name>
    <dbReference type="NCBI Taxonomy" id="412755"/>
    <lineage>
        <taxon>unclassified sequences</taxon>
        <taxon>metagenomes</taxon>
        <taxon>ecological metagenomes</taxon>
    </lineage>
</organism>
<proteinExistence type="predicted"/>
<dbReference type="GO" id="GO:0008168">
    <property type="term" value="F:methyltransferase activity"/>
    <property type="evidence" value="ECO:0007669"/>
    <property type="project" value="UniProtKB-KW"/>
</dbReference>
<dbReference type="Pfam" id="PF13649">
    <property type="entry name" value="Methyltransf_25"/>
    <property type="match status" value="1"/>
</dbReference>
<evidence type="ECO:0000256" key="1">
    <source>
        <dbReference type="ARBA" id="ARBA00022603"/>
    </source>
</evidence>
<comment type="caution">
    <text evidence="5">The sequence shown here is derived from an EMBL/GenBank/DDBJ whole genome shotgun (WGS) entry which is preliminary data.</text>
</comment>
<gene>
    <name evidence="5" type="ORF">LCGC14_1324610</name>
</gene>
<evidence type="ECO:0000256" key="3">
    <source>
        <dbReference type="ARBA" id="ARBA00022691"/>
    </source>
</evidence>
<evidence type="ECO:0000259" key="4">
    <source>
        <dbReference type="Pfam" id="PF13649"/>
    </source>
</evidence>
<dbReference type="PANTHER" id="PTHR43464">
    <property type="entry name" value="METHYLTRANSFERASE"/>
    <property type="match status" value="1"/>
</dbReference>
<dbReference type="PANTHER" id="PTHR43464:SF19">
    <property type="entry name" value="UBIQUINONE BIOSYNTHESIS O-METHYLTRANSFERASE, MITOCHONDRIAL"/>
    <property type="match status" value="1"/>
</dbReference>
<sequence>MKRIRKRYKEFWAGLALIQLKEALAESAELAEVYQKESQFIRKVLQLSPSDKVLDLGCGTGEHCFALTEQGIDATGIDIAQVLVDHASERSREAGLSATFLSADMRTFRPETQFDAVFTSSGTFGLYESDADNRSVLRTIRAVLADGGRFLIGPSGPALLGQRSYSEKDWYFVGDGCFLRESAWDQSTALFRESFLFIDQDGTVIEFGGFDDASDGQYSRVYSLEQLQEMIAEVGLRFDAAYGSFELPPKPHGADTPRLLIVGHKA</sequence>
<dbReference type="GO" id="GO:0032259">
    <property type="term" value="P:methylation"/>
    <property type="evidence" value="ECO:0007669"/>
    <property type="project" value="UniProtKB-KW"/>
</dbReference>
<dbReference type="SUPFAM" id="SSF53335">
    <property type="entry name" value="S-adenosyl-L-methionine-dependent methyltransferases"/>
    <property type="match status" value="1"/>
</dbReference>
<dbReference type="AlphaFoldDB" id="A0A0F9NKX2"/>
<dbReference type="InterPro" id="IPR041698">
    <property type="entry name" value="Methyltransf_25"/>
</dbReference>
<evidence type="ECO:0000256" key="2">
    <source>
        <dbReference type="ARBA" id="ARBA00022679"/>
    </source>
</evidence>
<dbReference type="CDD" id="cd02440">
    <property type="entry name" value="AdoMet_MTases"/>
    <property type="match status" value="1"/>
</dbReference>
<protein>
    <recommendedName>
        <fullName evidence="4">Methyltransferase domain-containing protein</fullName>
    </recommendedName>
</protein>
<keyword evidence="1" id="KW-0489">Methyltransferase</keyword>
<accession>A0A0F9NKX2</accession>